<keyword evidence="1" id="KW-1133">Transmembrane helix</keyword>
<dbReference type="OrthoDB" id="1927595at2"/>
<evidence type="ECO:0000313" key="2">
    <source>
        <dbReference type="EMBL" id="PYZ94669.1"/>
    </source>
</evidence>
<evidence type="ECO:0000256" key="1">
    <source>
        <dbReference type="SAM" id="Phobius"/>
    </source>
</evidence>
<organism evidence="2 3">
    <name type="scientific">Salipaludibacillus keqinensis</name>
    <dbReference type="NCBI Taxonomy" id="2045207"/>
    <lineage>
        <taxon>Bacteria</taxon>
        <taxon>Bacillati</taxon>
        <taxon>Bacillota</taxon>
        <taxon>Bacilli</taxon>
        <taxon>Bacillales</taxon>
        <taxon>Bacillaceae</taxon>
    </lineage>
</organism>
<protein>
    <recommendedName>
        <fullName evidence="4">DUF5316 domain-containing protein</fullName>
    </recommendedName>
</protein>
<dbReference type="Pfam" id="PF17247">
    <property type="entry name" value="DUF5316"/>
    <property type="match status" value="1"/>
</dbReference>
<name>A0A323TIV2_9BACI</name>
<dbReference type="Proteomes" id="UP000248214">
    <property type="component" value="Unassembled WGS sequence"/>
</dbReference>
<keyword evidence="1" id="KW-0812">Transmembrane</keyword>
<gene>
    <name evidence="2" type="ORF">CR194_03825</name>
</gene>
<accession>A0A323TIV2</accession>
<dbReference type="AlphaFoldDB" id="A0A323TIV2"/>
<sequence length="96" mass="10348">MKALYIGLGILASIGFAALIMQDPEILLVFAGLVAVISLILAGIFSGALNSGDRNRANFHTESKKQRNQRWGTATFFTFVGIPNALAAFLAYVFLI</sequence>
<keyword evidence="1" id="KW-0472">Membrane</keyword>
<reference evidence="2 3" key="1">
    <citation type="submission" date="2017-10" db="EMBL/GenBank/DDBJ databases">
        <title>Bacillus sp. nov., a halophilic bacterium isolated from a Keqin Lake.</title>
        <authorList>
            <person name="Wang H."/>
        </authorList>
    </citation>
    <scope>NUCLEOTIDE SEQUENCE [LARGE SCALE GENOMIC DNA]</scope>
    <source>
        <strain evidence="2 3">KQ-12</strain>
    </source>
</reference>
<proteinExistence type="predicted"/>
<comment type="caution">
    <text evidence="2">The sequence shown here is derived from an EMBL/GenBank/DDBJ whole genome shotgun (WGS) entry which is preliminary data.</text>
</comment>
<dbReference type="RefSeq" id="WP_110608303.1">
    <property type="nucleotide sequence ID" value="NZ_PDOD01000001.1"/>
</dbReference>
<dbReference type="InterPro" id="IPR035167">
    <property type="entry name" value="DUF5316"/>
</dbReference>
<keyword evidence="3" id="KW-1185">Reference proteome</keyword>
<feature type="transmembrane region" description="Helical" evidence="1">
    <location>
        <begin position="71"/>
        <end position="95"/>
    </location>
</feature>
<evidence type="ECO:0000313" key="3">
    <source>
        <dbReference type="Proteomes" id="UP000248214"/>
    </source>
</evidence>
<evidence type="ECO:0008006" key="4">
    <source>
        <dbReference type="Google" id="ProtNLM"/>
    </source>
</evidence>
<feature type="transmembrane region" description="Helical" evidence="1">
    <location>
        <begin position="27"/>
        <end position="50"/>
    </location>
</feature>
<dbReference type="EMBL" id="PDOD01000001">
    <property type="protein sequence ID" value="PYZ94669.1"/>
    <property type="molecule type" value="Genomic_DNA"/>
</dbReference>